<dbReference type="AlphaFoldDB" id="A0A3A9ZCK2"/>
<organism evidence="7 8">
    <name type="scientific">Streptomyces hoynatensis</name>
    <dbReference type="NCBI Taxonomy" id="1141874"/>
    <lineage>
        <taxon>Bacteria</taxon>
        <taxon>Bacillati</taxon>
        <taxon>Actinomycetota</taxon>
        <taxon>Actinomycetes</taxon>
        <taxon>Kitasatosporales</taxon>
        <taxon>Streptomycetaceae</taxon>
        <taxon>Streptomyces</taxon>
    </lineage>
</organism>
<evidence type="ECO:0000313" key="8">
    <source>
        <dbReference type="Proteomes" id="UP000272474"/>
    </source>
</evidence>
<reference evidence="7 8" key="1">
    <citation type="journal article" date="2014" name="Int. J. Syst. Evol. Microbiol.">
        <title>Streptomyces hoynatensis sp. nov., isolated from deep marine sediment.</title>
        <authorList>
            <person name="Veyisoglu A."/>
            <person name="Sahin N."/>
        </authorList>
    </citation>
    <scope>NUCLEOTIDE SEQUENCE [LARGE SCALE GENOMIC DNA]</scope>
    <source>
        <strain evidence="7 8">KCTC 29097</strain>
    </source>
</reference>
<evidence type="ECO:0000259" key="6">
    <source>
        <dbReference type="PROSITE" id="PS50977"/>
    </source>
</evidence>
<evidence type="ECO:0000256" key="5">
    <source>
        <dbReference type="SAM" id="MobiDB-lite"/>
    </source>
</evidence>
<evidence type="ECO:0000256" key="2">
    <source>
        <dbReference type="ARBA" id="ARBA00023125"/>
    </source>
</evidence>
<keyword evidence="8" id="KW-1185">Reference proteome</keyword>
<dbReference type="PRINTS" id="PR00455">
    <property type="entry name" value="HTHTETR"/>
</dbReference>
<dbReference type="PANTHER" id="PTHR30055">
    <property type="entry name" value="HTH-TYPE TRANSCRIPTIONAL REGULATOR RUTR"/>
    <property type="match status" value="1"/>
</dbReference>
<dbReference type="InterPro" id="IPR049445">
    <property type="entry name" value="TetR_SbtR-like_C"/>
</dbReference>
<dbReference type="SUPFAM" id="SSF46689">
    <property type="entry name" value="Homeodomain-like"/>
    <property type="match status" value="1"/>
</dbReference>
<feature type="compositionally biased region" description="Gly residues" evidence="5">
    <location>
        <begin position="210"/>
        <end position="219"/>
    </location>
</feature>
<name>A0A3A9ZCK2_9ACTN</name>
<feature type="region of interest" description="Disordered" evidence="5">
    <location>
        <begin position="199"/>
        <end position="219"/>
    </location>
</feature>
<dbReference type="GO" id="GO:0003700">
    <property type="term" value="F:DNA-binding transcription factor activity"/>
    <property type="evidence" value="ECO:0007669"/>
    <property type="project" value="TreeGrafter"/>
</dbReference>
<gene>
    <name evidence="7" type="ORF">D7294_04195</name>
</gene>
<evidence type="ECO:0000256" key="3">
    <source>
        <dbReference type="ARBA" id="ARBA00023163"/>
    </source>
</evidence>
<dbReference type="OrthoDB" id="9795011at2"/>
<feature type="domain" description="HTH tetR-type" evidence="6">
    <location>
        <begin position="9"/>
        <end position="68"/>
    </location>
</feature>
<proteinExistence type="predicted"/>
<dbReference type="InterPro" id="IPR001647">
    <property type="entry name" value="HTH_TetR"/>
</dbReference>
<evidence type="ECO:0000256" key="1">
    <source>
        <dbReference type="ARBA" id="ARBA00023015"/>
    </source>
</evidence>
<evidence type="ECO:0000313" key="7">
    <source>
        <dbReference type="EMBL" id="RKN45963.1"/>
    </source>
</evidence>
<protein>
    <submittedName>
        <fullName evidence="7">TetR/AcrR family transcriptional regulator</fullName>
    </submittedName>
</protein>
<sequence>MTKLRADAARNRRLLIDAASAEFAAHGLEVSVAQIAHRAGIGKGTVFRHFPTKERLMAAIFSDQLEQLADTGTALLEAPDPWRALREFMTAGAELQADDRSFCQAVASASRADPEVRAAMARLIGAAEALAARARAAGAIREDVSGQDVVLLLGGAVQAAAPLAGVSPGLWRRYLHLAFDALTPAAAHPLPVPSPTAADFTAAAEATGAPSGGGAPRPA</sequence>
<dbReference type="PANTHER" id="PTHR30055:SF234">
    <property type="entry name" value="HTH-TYPE TRANSCRIPTIONAL REGULATOR BETI"/>
    <property type="match status" value="1"/>
</dbReference>
<dbReference type="Gene3D" id="1.10.357.10">
    <property type="entry name" value="Tetracycline Repressor, domain 2"/>
    <property type="match status" value="1"/>
</dbReference>
<dbReference type="InterPro" id="IPR036271">
    <property type="entry name" value="Tet_transcr_reg_TetR-rel_C_sf"/>
</dbReference>
<dbReference type="SUPFAM" id="SSF48498">
    <property type="entry name" value="Tetracyclin repressor-like, C-terminal domain"/>
    <property type="match status" value="1"/>
</dbReference>
<dbReference type="GO" id="GO:0000976">
    <property type="term" value="F:transcription cis-regulatory region binding"/>
    <property type="evidence" value="ECO:0007669"/>
    <property type="project" value="TreeGrafter"/>
</dbReference>
<dbReference type="PROSITE" id="PS50977">
    <property type="entry name" value="HTH_TETR_2"/>
    <property type="match status" value="1"/>
</dbReference>
<accession>A0A3A9ZCK2</accession>
<feature type="compositionally biased region" description="Low complexity" evidence="5">
    <location>
        <begin position="199"/>
        <end position="209"/>
    </location>
</feature>
<dbReference type="InterPro" id="IPR050109">
    <property type="entry name" value="HTH-type_TetR-like_transc_reg"/>
</dbReference>
<keyword evidence="1" id="KW-0805">Transcription regulation</keyword>
<dbReference type="Pfam" id="PF21597">
    <property type="entry name" value="TetR_C_43"/>
    <property type="match status" value="1"/>
</dbReference>
<dbReference type="RefSeq" id="WP_120676191.1">
    <property type="nucleotide sequence ID" value="NZ_RBAL01000002.1"/>
</dbReference>
<dbReference type="InterPro" id="IPR009057">
    <property type="entry name" value="Homeodomain-like_sf"/>
</dbReference>
<keyword evidence="2 4" id="KW-0238">DNA-binding</keyword>
<comment type="caution">
    <text evidence="7">The sequence shown here is derived from an EMBL/GenBank/DDBJ whole genome shotgun (WGS) entry which is preliminary data.</text>
</comment>
<dbReference type="Pfam" id="PF00440">
    <property type="entry name" value="TetR_N"/>
    <property type="match status" value="1"/>
</dbReference>
<feature type="DNA-binding region" description="H-T-H motif" evidence="4">
    <location>
        <begin position="31"/>
        <end position="50"/>
    </location>
</feature>
<dbReference type="EMBL" id="RBAL01000002">
    <property type="protein sequence ID" value="RKN45963.1"/>
    <property type="molecule type" value="Genomic_DNA"/>
</dbReference>
<dbReference type="Proteomes" id="UP000272474">
    <property type="component" value="Unassembled WGS sequence"/>
</dbReference>
<keyword evidence="3" id="KW-0804">Transcription</keyword>
<dbReference type="PROSITE" id="PS01081">
    <property type="entry name" value="HTH_TETR_1"/>
    <property type="match status" value="1"/>
</dbReference>
<evidence type="ECO:0000256" key="4">
    <source>
        <dbReference type="PROSITE-ProRule" id="PRU00335"/>
    </source>
</evidence>
<dbReference type="InterPro" id="IPR023772">
    <property type="entry name" value="DNA-bd_HTH_TetR-type_CS"/>
</dbReference>